<dbReference type="InterPro" id="IPR049139">
    <property type="entry name" value="TERT_C"/>
</dbReference>
<keyword evidence="5 13" id="KW-0808">Transferase</keyword>
<keyword evidence="11 13" id="KW-0539">Nucleus</keyword>
<keyword evidence="8 13" id="KW-0460">Magnesium</keyword>
<dbReference type="Pfam" id="PF21399">
    <property type="entry name" value="TERT_C"/>
    <property type="match status" value="1"/>
</dbReference>
<dbReference type="GO" id="GO:0003720">
    <property type="term" value="F:telomerase activity"/>
    <property type="evidence" value="ECO:0007669"/>
    <property type="project" value="InterPro"/>
</dbReference>
<dbReference type="GO" id="GO:0042162">
    <property type="term" value="F:telomeric DNA binding"/>
    <property type="evidence" value="ECO:0007669"/>
    <property type="project" value="TreeGrafter"/>
</dbReference>
<dbReference type="OrthoDB" id="289721at2759"/>
<evidence type="ECO:0000259" key="15">
    <source>
        <dbReference type="PROSITE" id="PS50878"/>
    </source>
</evidence>
<feature type="domain" description="Reverse transcriptase" evidence="15">
    <location>
        <begin position="731"/>
        <end position="1061"/>
    </location>
</feature>
<keyword evidence="9 13" id="KW-0779">Telomere</keyword>
<comment type="caution">
    <text evidence="16">The sequence shown here is derived from an EMBL/GenBank/DDBJ whole genome shotgun (WGS) entry which is preliminary data.</text>
</comment>
<dbReference type="Gene3D" id="3.30.70.2630">
    <property type="match status" value="1"/>
</dbReference>
<dbReference type="InterPro" id="IPR021891">
    <property type="entry name" value="Telomerase_RBD"/>
</dbReference>
<dbReference type="CDD" id="cd01648">
    <property type="entry name" value="TERT"/>
    <property type="match status" value="1"/>
</dbReference>
<name>A0A8H3QHT6_9GLOM</name>
<dbReference type="EMBL" id="BLAL01000054">
    <property type="protein sequence ID" value="GES81440.1"/>
    <property type="molecule type" value="Genomic_DNA"/>
</dbReference>
<dbReference type="GO" id="GO:0007004">
    <property type="term" value="P:telomere maintenance via telomerase"/>
    <property type="evidence" value="ECO:0007669"/>
    <property type="project" value="TreeGrafter"/>
</dbReference>
<evidence type="ECO:0000256" key="2">
    <source>
        <dbReference type="ARBA" id="ARBA00012493"/>
    </source>
</evidence>
<comment type="similarity">
    <text evidence="1 13">Belongs to the reverse transcriptase family. Telomerase subfamily.</text>
</comment>
<feature type="region of interest" description="Disordered" evidence="14">
    <location>
        <begin position="318"/>
        <end position="348"/>
    </location>
</feature>
<dbReference type="GO" id="GO:0000333">
    <property type="term" value="C:telomerase catalytic core complex"/>
    <property type="evidence" value="ECO:0007669"/>
    <property type="project" value="TreeGrafter"/>
</dbReference>
<evidence type="ECO:0000256" key="3">
    <source>
        <dbReference type="ARBA" id="ARBA00016182"/>
    </source>
</evidence>
<evidence type="ECO:0000256" key="1">
    <source>
        <dbReference type="ARBA" id="ARBA00008001"/>
    </source>
</evidence>
<dbReference type="PRINTS" id="PR01365">
    <property type="entry name" value="TELOMERASERT"/>
</dbReference>
<protein>
    <recommendedName>
        <fullName evidence="3 13">Telomerase reverse transcriptase</fullName>
        <ecNumber evidence="2 13">2.7.7.49</ecNumber>
    </recommendedName>
    <alternativeName>
        <fullName evidence="13">Telomerase catalytic subunit</fullName>
    </alternativeName>
</protein>
<dbReference type="InterPro" id="IPR043502">
    <property type="entry name" value="DNA/RNA_pol_sf"/>
</dbReference>
<comment type="catalytic activity">
    <reaction evidence="12 13">
        <text>DNA(n) + a 2'-deoxyribonucleoside 5'-triphosphate = DNA(n+1) + diphosphate</text>
        <dbReference type="Rhea" id="RHEA:22508"/>
        <dbReference type="Rhea" id="RHEA-COMP:17339"/>
        <dbReference type="Rhea" id="RHEA-COMP:17340"/>
        <dbReference type="ChEBI" id="CHEBI:33019"/>
        <dbReference type="ChEBI" id="CHEBI:61560"/>
        <dbReference type="ChEBI" id="CHEBI:173112"/>
        <dbReference type="EC" id="2.7.7.49"/>
    </reaction>
</comment>
<dbReference type="SUPFAM" id="SSF56672">
    <property type="entry name" value="DNA/RNA polymerases"/>
    <property type="match status" value="1"/>
</dbReference>
<dbReference type="Pfam" id="PF12009">
    <property type="entry name" value="Telomerase_RBD"/>
    <property type="match status" value="1"/>
</dbReference>
<feature type="region of interest" description="Disordered" evidence="14">
    <location>
        <begin position="399"/>
        <end position="420"/>
    </location>
</feature>
<evidence type="ECO:0000313" key="16">
    <source>
        <dbReference type="EMBL" id="GES81440.1"/>
    </source>
</evidence>
<sequence length="1248" mass="143943">MSTTLDNTTLKFYYSELNFLFDFLQPHLDDNVEILKEEDEDEYRKLLTTTVLNASTVKKFPRITKDVQQPIPEKDTCLDLTINQAIVILINRVDKKSVTNVMRFGFAKPRTLNSQGFSLTGLNSTVDYMRKSRAWLKFYTRIGQEAMVYLLTNFSLFLELQNGCYVQLTGPSISKLPTPPKLSSSTRFKKGKEIPESVHKKQTASVSTYTSSNISSQSTTSSASLSSQNEEVTLTEDSCTCSQNSIPSTSLSSSQNEEVGLTEDGCSSYQSSGGSYNLSLSSLSDDNVNSSKSILSQDIKKRKSNVLAFFRKLREEEGKAYSKSDTSSSLDPQNIIDSSIPSSQNTNEDIVSDQKIGDERMTSTFTKKETGDTTSNYKKFKEQTKSAFLKIMEAMYTDHTKVDESDKNNNPETQRKRQIEDVEYPPSKAIVLNNRDVVKVLKPNSLSNLYFSRSVMLLSSPVYNKYGELWYGLPKGHILNVIKLSKEDNISNSAIYYIFPRQFSLKNVFTSNSTGSLYYAYQDRRKELENLQCEIPDRLQHLLPYVNHIIERHNKCQYKNLLNTFCPIQDVDKTNANANGLGCCNIGQVAKFVTKVLDFIIPPEFLGSKDNKSLIYKMVKKFIKCRRFEVLSLHEILQGFKVNECKWLVPPGNKKSCNNLERIKRTEVLHEFIWWIFECLVIPLLKLNFHITHNAKHKCRLFYYRREIWLKMVQQGLEPLKNSTFEEIPSEKVAEILNGKTLGYSKVVFIPKDDEGNLRPIVNMKCPMHKTSYPSKPHKDLKRPQSINSILNTVYQILNHEKEQNPSLLNGSVFSYNEVHERLKQFKQFLADKKDFNLYFAKVDVKCCFDSIDQDKLMEIIRANVLAKTQYVVNRYDAVHPKGGSVRKSHKHYVHYGEDFILFPKYADELAQKYKNAILIENVKETYKDLEDVLELLEEHIRQNIIKAEDKYYTQKVGIPQGSILSSLLCSIYYGVMEQSELQFVKDVNGVMLHLLDDFLYISTSETNVTKFITVMHRGHPEYRCIVNDKKSMVNFDLEISGEKIKKINNPGEFPWCGLLINTHTLNVKADYSRYVFSHISDTLTIKTTRNPGEFLKQKMIEFMTTKCHWIFYDTSFNTRGVTLLNIYQNFLMIAMKFHNYIKGMPRQGSQRNEKFEAEVVHNTIKSAYCVLCKTGNQSNCTFNILKEEIIWLGIYAFLQILKKKQNYHQGVITYLENNLEGFHLKNRKLLNTIVDWNSSSVFKRIKF</sequence>
<evidence type="ECO:0000256" key="8">
    <source>
        <dbReference type="ARBA" id="ARBA00022842"/>
    </source>
</evidence>
<dbReference type="InterPro" id="IPR000477">
    <property type="entry name" value="RT_dom"/>
</dbReference>
<dbReference type="Pfam" id="PF11474">
    <property type="entry name" value="TEN_TERT"/>
    <property type="match status" value="1"/>
</dbReference>
<comment type="subcellular location">
    <subcellularLocation>
        <location evidence="13">Nucleus</location>
    </subcellularLocation>
    <subcellularLocation>
        <location evidence="13">Chromosome</location>
        <location evidence="13">Telomere</location>
    </subcellularLocation>
</comment>
<feature type="compositionally biased region" description="Low complexity" evidence="14">
    <location>
        <begin position="205"/>
        <end position="227"/>
    </location>
</feature>
<keyword evidence="10 13" id="KW-0695">RNA-directed DNA polymerase</keyword>
<dbReference type="EC" id="2.7.7.49" evidence="2 13"/>
<proteinExistence type="inferred from homology"/>
<keyword evidence="4 13" id="KW-0158">Chromosome</keyword>
<dbReference type="PROSITE" id="PS50878">
    <property type="entry name" value="RT_POL"/>
    <property type="match status" value="1"/>
</dbReference>
<dbReference type="GO" id="GO:0070034">
    <property type="term" value="F:telomerase RNA binding"/>
    <property type="evidence" value="ECO:0007669"/>
    <property type="project" value="TreeGrafter"/>
</dbReference>
<dbReference type="AlphaFoldDB" id="A0A8H3QHT6"/>
<dbReference type="Gene3D" id="1.10.132.70">
    <property type="match status" value="1"/>
</dbReference>
<evidence type="ECO:0000256" key="9">
    <source>
        <dbReference type="ARBA" id="ARBA00022895"/>
    </source>
</evidence>
<accession>A0A8H3QHT6</accession>
<dbReference type="Proteomes" id="UP000615446">
    <property type="component" value="Unassembled WGS sequence"/>
</dbReference>
<evidence type="ECO:0000313" key="17">
    <source>
        <dbReference type="Proteomes" id="UP000615446"/>
    </source>
</evidence>
<evidence type="ECO:0000256" key="13">
    <source>
        <dbReference type="RuleBase" id="RU365061"/>
    </source>
</evidence>
<feature type="region of interest" description="Disordered" evidence="14">
    <location>
        <begin position="176"/>
        <end position="268"/>
    </location>
</feature>
<evidence type="ECO:0000256" key="6">
    <source>
        <dbReference type="ARBA" id="ARBA00022695"/>
    </source>
</evidence>
<gene>
    <name evidence="16" type="ORF">RCL2_000868400</name>
</gene>
<evidence type="ECO:0000256" key="12">
    <source>
        <dbReference type="ARBA" id="ARBA00048173"/>
    </source>
</evidence>
<dbReference type="PANTHER" id="PTHR12066:SF0">
    <property type="entry name" value="TELOMERASE REVERSE TRANSCRIPTASE"/>
    <property type="match status" value="1"/>
</dbReference>
<evidence type="ECO:0000256" key="14">
    <source>
        <dbReference type="SAM" id="MobiDB-lite"/>
    </source>
</evidence>
<feature type="compositionally biased region" description="Low complexity" evidence="14">
    <location>
        <begin position="176"/>
        <end position="186"/>
    </location>
</feature>
<dbReference type="GO" id="GO:0000781">
    <property type="term" value="C:chromosome, telomeric region"/>
    <property type="evidence" value="ECO:0007669"/>
    <property type="project" value="UniProtKB-SubCell"/>
</dbReference>
<reference evidence="16" key="1">
    <citation type="submission" date="2019-10" db="EMBL/GenBank/DDBJ databases">
        <title>Conservation and host-specific expression of non-tandemly repeated heterogenous ribosome RNA gene in arbuscular mycorrhizal fungi.</title>
        <authorList>
            <person name="Maeda T."/>
            <person name="Kobayashi Y."/>
            <person name="Nakagawa T."/>
            <person name="Ezawa T."/>
            <person name="Yamaguchi K."/>
            <person name="Bino T."/>
            <person name="Nishimoto Y."/>
            <person name="Shigenobu S."/>
            <person name="Kawaguchi M."/>
        </authorList>
    </citation>
    <scope>NUCLEOTIDE SEQUENCE</scope>
    <source>
        <strain evidence="16">HR1</strain>
    </source>
</reference>
<evidence type="ECO:0000256" key="7">
    <source>
        <dbReference type="ARBA" id="ARBA00022723"/>
    </source>
</evidence>
<feature type="compositionally biased region" description="Polar residues" evidence="14">
    <location>
        <begin position="228"/>
        <end position="257"/>
    </location>
</feature>
<dbReference type="InterPro" id="IPR049915">
    <property type="entry name" value="TERT_TEN"/>
</dbReference>
<dbReference type="GO" id="GO:0046872">
    <property type="term" value="F:metal ion binding"/>
    <property type="evidence" value="ECO:0007669"/>
    <property type="project" value="UniProtKB-KW"/>
</dbReference>
<feature type="compositionally biased region" description="Polar residues" evidence="14">
    <location>
        <begin position="323"/>
        <end position="348"/>
    </location>
</feature>
<dbReference type="InterPro" id="IPR003545">
    <property type="entry name" value="Telomerase_RT"/>
</dbReference>
<keyword evidence="7 13" id="KW-0479">Metal-binding</keyword>
<evidence type="ECO:0000256" key="4">
    <source>
        <dbReference type="ARBA" id="ARBA00022454"/>
    </source>
</evidence>
<evidence type="ECO:0000256" key="5">
    <source>
        <dbReference type="ARBA" id="ARBA00022679"/>
    </source>
</evidence>
<dbReference type="Gene3D" id="1.10.357.90">
    <property type="match status" value="1"/>
</dbReference>
<organism evidence="16 17">
    <name type="scientific">Rhizophagus clarus</name>
    <dbReference type="NCBI Taxonomy" id="94130"/>
    <lineage>
        <taxon>Eukaryota</taxon>
        <taxon>Fungi</taxon>
        <taxon>Fungi incertae sedis</taxon>
        <taxon>Mucoromycota</taxon>
        <taxon>Glomeromycotina</taxon>
        <taxon>Glomeromycetes</taxon>
        <taxon>Glomerales</taxon>
        <taxon>Glomeraceae</taxon>
        <taxon>Rhizophagus</taxon>
    </lineage>
</organism>
<dbReference type="PANTHER" id="PTHR12066">
    <property type="entry name" value="TELOMERASE REVERSE TRANSCRIPTASE"/>
    <property type="match status" value="1"/>
</dbReference>
<evidence type="ECO:0000256" key="10">
    <source>
        <dbReference type="ARBA" id="ARBA00022918"/>
    </source>
</evidence>
<comment type="function">
    <text evidence="13">Telomerase is a ribonucleoprotein enzyme essential for the replication of chromosome termini in most eukaryotes. It elongates telomeres. It is a reverse transcriptase that adds simple sequence repeats to chromosome ends by copying a template sequence within the RNA component of the enzyme.</text>
</comment>
<evidence type="ECO:0000256" key="11">
    <source>
        <dbReference type="ARBA" id="ARBA00023242"/>
    </source>
</evidence>
<keyword evidence="6 13" id="KW-0548">Nucleotidyltransferase</keyword>
<dbReference type="SMART" id="SM00975">
    <property type="entry name" value="Telomerase_RBD"/>
    <property type="match status" value="1"/>
</dbReference>